<dbReference type="AlphaFoldDB" id="A0A6P8YCT1"/>
<dbReference type="RefSeq" id="XP_034234156.1">
    <property type="nucleotide sequence ID" value="XM_034378265.1"/>
</dbReference>
<dbReference type="Pfam" id="PF12937">
    <property type="entry name" value="F-box-like"/>
    <property type="match status" value="1"/>
</dbReference>
<dbReference type="PROSITE" id="PS50181">
    <property type="entry name" value="FBOX"/>
    <property type="match status" value="1"/>
</dbReference>
<dbReference type="RefSeq" id="XP_034234157.1">
    <property type="nucleotide sequence ID" value="XM_034378266.1"/>
</dbReference>
<gene>
    <name evidence="3 4" type="primary">LOC117641144</name>
</gene>
<proteinExistence type="predicted"/>
<evidence type="ECO:0000259" key="1">
    <source>
        <dbReference type="PROSITE" id="PS50181"/>
    </source>
</evidence>
<evidence type="ECO:0000313" key="3">
    <source>
        <dbReference type="RefSeq" id="XP_034234156.1"/>
    </source>
</evidence>
<dbReference type="InterPro" id="IPR032675">
    <property type="entry name" value="LRR_dom_sf"/>
</dbReference>
<dbReference type="InterPro" id="IPR001810">
    <property type="entry name" value="F-box_dom"/>
</dbReference>
<name>A0A6P8YCT1_THRPL</name>
<dbReference type="Gene3D" id="1.20.1280.50">
    <property type="match status" value="1"/>
</dbReference>
<dbReference type="SUPFAM" id="SSF81383">
    <property type="entry name" value="F-box domain"/>
    <property type="match status" value="1"/>
</dbReference>
<dbReference type="KEGG" id="tpal:117641144"/>
<dbReference type="InterPro" id="IPR036047">
    <property type="entry name" value="F-box-like_dom_sf"/>
</dbReference>
<accession>A0A6P8YCT1</accession>
<evidence type="ECO:0000313" key="4">
    <source>
        <dbReference type="RefSeq" id="XP_034234157.1"/>
    </source>
</evidence>
<evidence type="ECO:0000313" key="2">
    <source>
        <dbReference type="Proteomes" id="UP000515158"/>
    </source>
</evidence>
<sequence length="489" mass="55013">MDCLSDERDLTVTLPDDVVATIFSFMHPTDLVSHIPFVCKRWYQLSKHPDAWRYADLIVVPIRLMEKASVMTTATWNLSNHLLNMAKVAPYLRSVNLSMVDTMYPCAENVVKVLLKGNTNVKNFYTFPNCTKKMQSYTLKLLRKFAPSLRSIKFSCGDGDSKKAATFFEGVNELLQIISEAPKLNYLALDFRNLNSFRGYAGQLGEGCSVLKKFEVMNHQPCQDNIILDVLRSKKDQLVQVGFDSDLSQDVADALKECHGLLKCRLLQKNISLVESMSHLDALEVGFIEVRAPRDMPVDSLKSSNILPHISKLTLKGSWTRGLNSDLVSEVSTNTIDVLAQKCKNVVVLNLVDINLPDYLLNSLMTNFPNLREILVDCCEGITGQHIKLLSELPTLRVVTMCDIIVESEEAALELESAFDALSRSKPYAVLALSSEMSPFVDLDSSDDDELEYDEFGDPVFTYYDYLRNKYGDDISDMDLWALASSDED</sequence>
<dbReference type="GeneID" id="117641144"/>
<dbReference type="Proteomes" id="UP000515158">
    <property type="component" value="Unplaced"/>
</dbReference>
<feature type="domain" description="F-box" evidence="1">
    <location>
        <begin position="8"/>
        <end position="55"/>
    </location>
</feature>
<reference evidence="3 4" key="1">
    <citation type="submission" date="2025-04" db="UniProtKB">
        <authorList>
            <consortium name="RefSeq"/>
        </authorList>
    </citation>
    <scope>IDENTIFICATION</scope>
    <source>
        <tissue evidence="3 4">Total insect</tissue>
    </source>
</reference>
<organism evidence="3">
    <name type="scientific">Thrips palmi</name>
    <name type="common">Melon thrips</name>
    <dbReference type="NCBI Taxonomy" id="161013"/>
    <lineage>
        <taxon>Eukaryota</taxon>
        <taxon>Metazoa</taxon>
        <taxon>Ecdysozoa</taxon>
        <taxon>Arthropoda</taxon>
        <taxon>Hexapoda</taxon>
        <taxon>Insecta</taxon>
        <taxon>Pterygota</taxon>
        <taxon>Neoptera</taxon>
        <taxon>Paraneoptera</taxon>
        <taxon>Thysanoptera</taxon>
        <taxon>Terebrantia</taxon>
        <taxon>Thripoidea</taxon>
        <taxon>Thripidae</taxon>
        <taxon>Thrips</taxon>
    </lineage>
</organism>
<dbReference type="Gene3D" id="3.80.10.10">
    <property type="entry name" value="Ribonuclease Inhibitor"/>
    <property type="match status" value="1"/>
</dbReference>
<keyword evidence="2" id="KW-1185">Reference proteome</keyword>
<dbReference type="SUPFAM" id="SSF52047">
    <property type="entry name" value="RNI-like"/>
    <property type="match status" value="1"/>
</dbReference>
<protein>
    <submittedName>
        <fullName evidence="3 4">Uncharacterized protein LOC117641144</fullName>
    </submittedName>
</protein>